<evidence type="ECO:0000313" key="2">
    <source>
        <dbReference type="EMBL" id="EEF27365.1"/>
    </source>
</evidence>
<dbReference type="EMBL" id="EQ975465">
    <property type="protein sequence ID" value="EEF27365.1"/>
    <property type="molecule type" value="Genomic_DNA"/>
</dbReference>
<evidence type="ECO:0000313" key="3">
    <source>
        <dbReference type="Proteomes" id="UP000008311"/>
    </source>
</evidence>
<organism evidence="2 3">
    <name type="scientific">Ricinus communis</name>
    <name type="common">Castor bean</name>
    <dbReference type="NCBI Taxonomy" id="3988"/>
    <lineage>
        <taxon>Eukaryota</taxon>
        <taxon>Viridiplantae</taxon>
        <taxon>Streptophyta</taxon>
        <taxon>Embryophyta</taxon>
        <taxon>Tracheophyta</taxon>
        <taxon>Spermatophyta</taxon>
        <taxon>Magnoliopsida</taxon>
        <taxon>eudicotyledons</taxon>
        <taxon>Gunneridae</taxon>
        <taxon>Pentapetalae</taxon>
        <taxon>rosids</taxon>
        <taxon>fabids</taxon>
        <taxon>Malpighiales</taxon>
        <taxon>Euphorbiaceae</taxon>
        <taxon>Acalyphoideae</taxon>
        <taxon>Acalypheae</taxon>
        <taxon>Ricinus</taxon>
    </lineage>
</organism>
<feature type="region of interest" description="Disordered" evidence="1">
    <location>
        <begin position="1"/>
        <end position="44"/>
    </location>
</feature>
<name>B9T9U5_RICCO</name>
<dbReference type="Proteomes" id="UP000008311">
    <property type="component" value="Unassembled WGS sequence"/>
</dbReference>
<protein>
    <submittedName>
        <fullName evidence="2">Uncharacterized protein</fullName>
    </submittedName>
</protein>
<keyword evidence="3" id="KW-1185">Reference proteome</keyword>
<sequence length="106" mass="10459">MAYHTGQPAQAIGTGAAGAGRAAPAAAPRRQDARPAIHAAAAHPHRRPRLALAAVCLHAGDAADRLGHAVGGWLPAAADRRHAAAAAARPEPVALCFPALAAHAGG</sequence>
<gene>
    <name evidence="2" type="ORF">RCOM_0330120</name>
</gene>
<evidence type="ECO:0000256" key="1">
    <source>
        <dbReference type="SAM" id="MobiDB-lite"/>
    </source>
</evidence>
<proteinExistence type="predicted"/>
<accession>B9T9U5</accession>
<reference evidence="3" key="1">
    <citation type="journal article" date="2010" name="Nat. Biotechnol.">
        <title>Draft genome sequence of the oilseed species Ricinus communis.</title>
        <authorList>
            <person name="Chan A.P."/>
            <person name="Crabtree J."/>
            <person name="Zhao Q."/>
            <person name="Lorenzi H."/>
            <person name="Orvis J."/>
            <person name="Puiu D."/>
            <person name="Melake-Berhan A."/>
            <person name="Jones K.M."/>
            <person name="Redman J."/>
            <person name="Chen G."/>
            <person name="Cahoon E.B."/>
            <person name="Gedil M."/>
            <person name="Stanke M."/>
            <person name="Haas B.J."/>
            <person name="Wortman J.R."/>
            <person name="Fraser-Liggett C.M."/>
            <person name="Ravel J."/>
            <person name="Rabinowicz P.D."/>
        </authorList>
    </citation>
    <scope>NUCLEOTIDE SEQUENCE [LARGE SCALE GENOMIC DNA]</scope>
    <source>
        <strain evidence="3">cv. Hale</strain>
    </source>
</reference>
<dbReference type="InParanoid" id="B9T9U5"/>
<dbReference type="AlphaFoldDB" id="B9T9U5"/>
<feature type="compositionally biased region" description="Low complexity" evidence="1">
    <location>
        <begin position="1"/>
        <end position="28"/>
    </location>
</feature>